<gene>
    <name evidence="2" type="ORF">SAMN05216267_1007131</name>
</gene>
<dbReference type="GO" id="GO:0006508">
    <property type="term" value="P:proteolysis"/>
    <property type="evidence" value="ECO:0007669"/>
    <property type="project" value="UniProtKB-KW"/>
</dbReference>
<dbReference type="Proteomes" id="UP000181951">
    <property type="component" value="Unassembled WGS sequence"/>
</dbReference>
<dbReference type="AlphaFoldDB" id="A0A1H8HZK8"/>
<dbReference type="InterPro" id="IPR006311">
    <property type="entry name" value="TAT_signal"/>
</dbReference>
<keyword evidence="2" id="KW-0645">Protease</keyword>
<accession>A0A1H8HZK8</accession>
<dbReference type="NCBIfam" id="TIGR03296">
    <property type="entry name" value="M6dom_TIGR03296"/>
    <property type="match status" value="1"/>
</dbReference>
<evidence type="ECO:0000313" key="2">
    <source>
        <dbReference type="EMBL" id="SEN61547.1"/>
    </source>
</evidence>
<dbReference type="EMBL" id="FODD01000007">
    <property type="protein sequence ID" value="SEN61547.1"/>
    <property type="molecule type" value="Genomic_DNA"/>
</dbReference>
<name>A0A1H8HZK8_9ACTN</name>
<dbReference type="STRING" id="310780.SAMN05216267_1007131"/>
<dbReference type="PROSITE" id="PS51318">
    <property type="entry name" value="TAT"/>
    <property type="match status" value="1"/>
</dbReference>
<reference evidence="2 3" key="1">
    <citation type="submission" date="2016-10" db="EMBL/GenBank/DDBJ databases">
        <authorList>
            <person name="de Groot N.N."/>
        </authorList>
    </citation>
    <scope>NUCLEOTIDE SEQUENCE [LARGE SCALE GENOMIC DNA]</scope>
    <source>
        <strain evidence="2 3">CGMCC 4.2026</strain>
    </source>
</reference>
<dbReference type="GO" id="GO:0008237">
    <property type="term" value="F:metallopeptidase activity"/>
    <property type="evidence" value="ECO:0007669"/>
    <property type="project" value="UniProtKB-KW"/>
</dbReference>
<dbReference type="PANTHER" id="PTHR41775">
    <property type="entry name" value="SECRETED PROTEIN-RELATED"/>
    <property type="match status" value="1"/>
</dbReference>
<keyword evidence="3" id="KW-1185">Reference proteome</keyword>
<dbReference type="PANTHER" id="PTHR41775:SF1">
    <property type="entry name" value="PEPTIDASE M6-LIKE DOMAIN-CONTAINING PROTEIN"/>
    <property type="match status" value="1"/>
</dbReference>
<sequence>MRRSGIRSAPRQRTDRDARAASARRASGVSRRALRAAAAAVACFAGLVAWTLMTGPAAHAADGSACVLPRTDVHHSEGVDSWPGGYSRPVGDVNALMVFLSFPDATPQVTPEDLVADHFPATSTFYDNASYGQFRLHVHPVTRWLRMPRPSTDYRITRDWDAAGRSMYLRDALRTADPAVDFHGYDVVYLVADPTAPGVDSDATKVVNLAEPVRLDGTPVRRLVTVFEHHPPDRNVLAHETGHVFDLPDLYYRPPAGSNADWDTHVGDWDLMGSQFGLDPDPFAWHKWKLGWLRDDQVGCISRTGVTYHDLSPDETPGGTKLLVVRTGPDSVLAVEARSTAGNDATGCRQGVLLYRVRSDKESGEGPIDVIDGHPGTSACEATSVYPALADAPLGVGESSTTPDGSTQVTVMAHTGGTWTVRISEAAPHTLTASGAATGKRG</sequence>
<organism evidence="2 3">
    <name type="scientific">Actinacidiphila rubida</name>
    <dbReference type="NCBI Taxonomy" id="310780"/>
    <lineage>
        <taxon>Bacteria</taxon>
        <taxon>Bacillati</taxon>
        <taxon>Actinomycetota</taxon>
        <taxon>Actinomycetes</taxon>
        <taxon>Kitasatosporales</taxon>
        <taxon>Streptomycetaceae</taxon>
        <taxon>Actinacidiphila</taxon>
    </lineage>
</organism>
<keyword evidence="2" id="KW-0482">Metalloprotease</keyword>
<dbReference type="InterPro" id="IPR008757">
    <property type="entry name" value="Peptidase_M6-like_domain"/>
</dbReference>
<feature type="region of interest" description="Disordered" evidence="1">
    <location>
        <begin position="1"/>
        <end position="25"/>
    </location>
</feature>
<evidence type="ECO:0000256" key="1">
    <source>
        <dbReference type="SAM" id="MobiDB-lite"/>
    </source>
</evidence>
<keyword evidence="2" id="KW-0378">Hydrolase</keyword>
<proteinExistence type="predicted"/>
<evidence type="ECO:0000313" key="3">
    <source>
        <dbReference type="Proteomes" id="UP000181951"/>
    </source>
</evidence>
<protein>
    <submittedName>
        <fullName evidence="2">M6 family metalloprotease domain-containing protein</fullName>
    </submittedName>
</protein>